<sequence length="135" mass="15278">MQSDLETEVAEFYATYLQRWNGRDFAGVADCYTEPAFFVQPDGDAVLSNRQVFTAFLESLFAKLEADGYSHSEIGEMTVTRCNDNLAILDVRDVRRLQKDGTPVDVMDAHYVLRRIDGQWKFATVVACAPGWRDA</sequence>
<dbReference type="InterPro" id="IPR011944">
    <property type="entry name" value="Steroid_delta5-4_isomerase"/>
</dbReference>
<dbReference type="NCBIfam" id="TIGR02246">
    <property type="entry name" value="SgcJ/EcaC family oxidoreductase"/>
    <property type="match status" value="1"/>
</dbReference>
<gene>
    <name evidence="2" type="ORF">FEV53_12940</name>
</gene>
<dbReference type="EMBL" id="VFSV01000024">
    <property type="protein sequence ID" value="TRD17342.1"/>
    <property type="molecule type" value="Genomic_DNA"/>
</dbReference>
<evidence type="ECO:0000313" key="2">
    <source>
        <dbReference type="EMBL" id="TRD17342.1"/>
    </source>
</evidence>
<dbReference type="SUPFAM" id="SSF54427">
    <property type="entry name" value="NTF2-like"/>
    <property type="match status" value="1"/>
</dbReference>
<dbReference type="Pfam" id="PF20795">
    <property type="entry name" value="DUF6841"/>
    <property type="match status" value="1"/>
</dbReference>
<dbReference type="AlphaFoldDB" id="A0A547PT62"/>
<evidence type="ECO:0000313" key="3">
    <source>
        <dbReference type="Proteomes" id="UP000318590"/>
    </source>
</evidence>
<dbReference type="OrthoDB" id="7865156at2"/>
<dbReference type="InterPro" id="IPR049219">
    <property type="entry name" value="DUF6841"/>
</dbReference>
<evidence type="ECO:0000259" key="1">
    <source>
        <dbReference type="Pfam" id="PF20795"/>
    </source>
</evidence>
<keyword evidence="3" id="KW-1185">Reference proteome</keyword>
<dbReference type="Proteomes" id="UP000318590">
    <property type="component" value="Unassembled WGS sequence"/>
</dbReference>
<dbReference type="InterPro" id="IPR032710">
    <property type="entry name" value="NTF2-like_dom_sf"/>
</dbReference>
<dbReference type="Gene3D" id="3.10.450.50">
    <property type="match status" value="1"/>
</dbReference>
<feature type="domain" description="DUF6841" evidence="1">
    <location>
        <begin position="8"/>
        <end position="127"/>
    </location>
</feature>
<protein>
    <submittedName>
        <fullName evidence="2">SgcJ/EcaC family oxidoreductase</fullName>
    </submittedName>
</protein>
<comment type="caution">
    <text evidence="2">The sequence shown here is derived from an EMBL/GenBank/DDBJ whole genome shotgun (WGS) entry which is preliminary data.</text>
</comment>
<dbReference type="CDD" id="cd00531">
    <property type="entry name" value="NTF2_like"/>
    <property type="match status" value="1"/>
</dbReference>
<proteinExistence type="predicted"/>
<organism evidence="2 3">
    <name type="scientific">Palleronia caenipelagi</name>
    <dbReference type="NCBI Taxonomy" id="2489174"/>
    <lineage>
        <taxon>Bacteria</taxon>
        <taxon>Pseudomonadati</taxon>
        <taxon>Pseudomonadota</taxon>
        <taxon>Alphaproteobacteria</taxon>
        <taxon>Rhodobacterales</taxon>
        <taxon>Roseobacteraceae</taxon>
        <taxon>Palleronia</taxon>
    </lineage>
</organism>
<accession>A0A547PT62</accession>
<dbReference type="RefSeq" id="WP_142835246.1">
    <property type="nucleotide sequence ID" value="NZ_VFSV01000024.1"/>
</dbReference>
<reference evidence="2 3" key="1">
    <citation type="submission" date="2019-06" db="EMBL/GenBank/DDBJ databases">
        <title>Paenimaribius caenipelagi gen. nov., sp. nov., isolated from a tidal flat.</title>
        <authorList>
            <person name="Yoon J.-H."/>
        </authorList>
    </citation>
    <scope>NUCLEOTIDE SEQUENCE [LARGE SCALE GENOMIC DNA]</scope>
    <source>
        <strain evidence="2 3">JBTF-M29</strain>
    </source>
</reference>
<name>A0A547PT62_9RHOB</name>